<name>A0ABN9QM93_9DINO</name>
<accession>A0ABN9QM93</accession>
<organism evidence="1 2">
    <name type="scientific">Prorocentrum cordatum</name>
    <dbReference type="NCBI Taxonomy" id="2364126"/>
    <lineage>
        <taxon>Eukaryota</taxon>
        <taxon>Sar</taxon>
        <taxon>Alveolata</taxon>
        <taxon>Dinophyceae</taxon>
        <taxon>Prorocentrales</taxon>
        <taxon>Prorocentraceae</taxon>
        <taxon>Prorocentrum</taxon>
    </lineage>
</organism>
<dbReference type="Proteomes" id="UP001189429">
    <property type="component" value="Unassembled WGS sequence"/>
</dbReference>
<evidence type="ECO:0008006" key="3">
    <source>
        <dbReference type="Google" id="ProtNLM"/>
    </source>
</evidence>
<comment type="caution">
    <text evidence="1">The sequence shown here is derived from an EMBL/GenBank/DDBJ whole genome shotgun (WGS) entry which is preliminary data.</text>
</comment>
<evidence type="ECO:0000313" key="2">
    <source>
        <dbReference type="Proteomes" id="UP001189429"/>
    </source>
</evidence>
<gene>
    <name evidence="1" type="ORF">PCOR1329_LOCUS12410</name>
</gene>
<protein>
    <recommendedName>
        <fullName evidence="3">Methyltransferase FkbM domain-containing protein</fullName>
    </recommendedName>
</protein>
<sequence length="534" mass="59924">MAPRSKKWFVFGIVLDDCKSAAGGMPDVAAERQWDQYLASPGLTQCAETTHSRGNGWCWCDDVAHKLQLTFERCCQGGLECWSVVERNGHALTSEHRGRFAALRTRGARERPELDFPEGACRPRSEHAGIFSMVKCCDRTAHTANFFGFANPTVHRYSQEQGGTWTAQTMDFLGPRLSLPQVPFELWALVHDSAEPPRQVAWELAHFERHREEFTEAFEARRAIHRRGWMPCSVPFERFGPQVVLDNAELVRRLYSALGSSAAASFINVGANDGISDDPLGNLLQFLPQARAAAVEGDSSLCEKHRANLPHVHLWCGFITPENIWAAVDRWLPSWSEVEQSDGLVQVDFLKVDIDSYDCEVVEAFLSGTRSARLRRILRLQPKIILMEVNDGFPPPVQYSLLFDRSLVNTSLESHVNCSGNIPLAGCSLSYQVVHFYPFGYRLIMYGSGQATFAHLSVLEAIKSAGLEGPLDEFDCYWSTLLVGQCVSGRQIRRWSHEIGGPAGTEQILAEVRGHLLETERRFSLPRMRMALEV</sequence>
<proteinExistence type="predicted"/>
<keyword evidence="2" id="KW-1185">Reference proteome</keyword>
<dbReference type="EMBL" id="CAUYUJ010003618">
    <property type="protein sequence ID" value="CAK0806049.1"/>
    <property type="molecule type" value="Genomic_DNA"/>
</dbReference>
<evidence type="ECO:0000313" key="1">
    <source>
        <dbReference type="EMBL" id="CAK0806049.1"/>
    </source>
</evidence>
<reference evidence="1" key="1">
    <citation type="submission" date="2023-10" db="EMBL/GenBank/DDBJ databases">
        <authorList>
            <person name="Chen Y."/>
            <person name="Shah S."/>
            <person name="Dougan E. K."/>
            <person name="Thang M."/>
            <person name="Chan C."/>
        </authorList>
    </citation>
    <scope>NUCLEOTIDE SEQUENCE [LARGE SCALE GENOMIC DNA]</scope>
</reference>